<dbReference type="KEGG" id="csm:CSUB8521_0602"/>
<protein>
    <submittedName>
        <fullName evidence="1">Acyl-CoA thioesterase</fullName>
    </submittedName>
</protein>
<reference evidence="1 2" key="1">
    <citation type="journal article" date="2014" name="Genome Biol. Evol.">
        <title>Comparative Genomics of the Campylobacter lari Group.</title>
        <authorList>
            <person name="Miller W.G."/>
            <person name="Yee E."/>
            <person name="Chapman M.H."/>
            <person name="Smith T.P."/>
            <person name="Bono J.L."/>
            <person name="Huynh S."/>
            <person name="Parker C.T."/>
            <person name="Vandamme P."/>
            <person name="Luong K."/>
            <person name="Korlach J."/>
        </authorList>
    </citation>
    <scope>NUCLEOTIDE SEQUENCE [LARGE SCALE GENOMIC DNA]</scope>
    <source>
        <strain evidence="1 2">LMG 24374</strain>
    </source>
</reference>
<evidence type="ECO:0000313" key="2">
    <source>
        <dbReference type="Proteomes" id="UP000031135"/>
    </source>
</evidence>
<dbReference type="EMBL" id="CP007772">
    <property type="protein sequence ID" value="AJC90459.1"/>
    <property type="molecule type" value="Genomic_DNA"/>
</dbReference>
<dbReference type="InterPro" id="IPR029069">
    <property type="entry name" value="HotDog_dom_sf"/>
</dbReference>
<dbReference type="Gene3D" id="3.10.129.10">
    <property type="entry name" value="Hotdog Thioesterase"/>
    <property type="match status" value="1"/>
</dbReference>
<organism evidence="1 2">
    <name type="scientific">Campylobacter subantarcticus LMG 24374</name>
    <dbReference type="NCBI Taxonomy" id="1388751"/>
    <lineage>
        <taxon>Bacteria</taxon>
        <taxon>Pseudomonadati</taxon>
        <taxon>Campylobacterota</taxon>
        <taxon>Epsilonproteobacteria</taxon>
        <taxon>Campylobacterales</taxon>
        <taxon>Campylobacteraceae</taxon>
        <taxon>Campylobacter</taxon>
    </lineage>
</organism>
<dbReference type="SUPFAM" id="SSF54637">
    <property type="entry name" value="Thioesterase/thiol ester dehydrase-isomerase"/>
    <property type="match status" value="1"/>
</dbReference>
<sequence>MARTVSAVTIEELIDPEELNRIKSELITCPGINNALAGSISHIERNFAKGILITTHDMAVDELGLVHSGFVFNAANYIAQAAINKEFSVLIGSRSFFYAPLKVGDILNLEASALFSDDSRKREVKVAGFVNGIKIFDASFQVITTDDHIFKLKQNQAATNNNQNQQESTKQDATPEELNAVLKGIGG</sequence>
<dbReference type="OrthoDB" id="5323777at2"/>
<proteinExistence type="predicted"/>
<dbReference type="AlphaFoldDB" id="A0A0A8HC32"/>
<name>A0A0A8HC32_9BACT</name>
<accession>A0A0A8HC32</accession>
<evidence type="ECO:0000313" key="1">
    <source>
        <dbReference type="EMBL" id="AJC90459.1"/>
    </source>
</evidence>
<gene>
    <name evidence="1" type="ORF">CSUB8521_0602</name>
</gene>
<dbReference type="RefSeq" id="WP_039663257.1">
    <property type="nucleotide sequence ID" value="NZ_CP007772.1"/>
</dbReference>
<dbReference type="HOGENOM" id="CLU_124322_0_0_7"/>
<dbReference type="Proteomes" id="UP000031135">
    <property type="component" value="Chromosome"/>
</dbReference>